<feature type="active site" description="Proton donor" evidence="4">
    <location>
        <position position="255"/>
    </location>
</feature>
<comment type="similarity">
    <text evidence="1 4">Belongs to the glycosyl hydrolase 26 family.</text>
</comment>
<dbReference type="EMBL" id="JBHUME010000015">
    <property type="protein sequence ID" value="MFD2614929.1"/>
    <property type="molecule type" value="Genomic_DNA"/>
</dbReference>
<dbReference type="InterPro" id="IPR000805">
    <property type="entry name" value="Glyco_hydro_26"/>
</dbReference>
<dbReference type="PANTHER" id="PTHR40079">
    <property type="entry name" value="MANNAN ENDO-1,4-BETA-MANNOSIDASE E-RELATED"/>
    <property type="match status" value="1"/>
</dbReference>
<name>A0ABW5PK48_9BACL</name>
<proteinExistence type="inferred from homology"/>
<feature type="active site" description="Nucleophile" evidence="4">
    <location>
        <position position="361"/>
    </location>
</feature>
<dbReference type="SUPFAM" id="SSF51445">
    <property type="entry name" value="(Trans)glycosidases"/>
    <property type="match status" value="1"/>
</dbReference>
<dbReference type="Gene3D" id="3.20.20.80">
    <property type="entry name" value="Glycosidases"/>
    <property type="match status" value="1"/>
</dbReference>
<dbReference type="GO" id="GO:0016787">
    <property type="term" value="F:hydrolase activity"/>
    <property type="evidence" value="ECO:0007669"/>
    <property type="project" value="UniProtKB-KW"/>
</dbReference>
<protein>
    <submittedName>
        <fullName evidence="7">Glycoside hydrolase family 26 protein</fullName>
    </submittedName>
</protein>
<feature type="chain" id="PRO_5045498179" evidence="5">
    <location>
        <begin position="23"/>
        <end position="532"/>
    </location>
</feature>
<keyword evidence="8" id="KW-1185">Reference proteome</keyword>
<accession>A0ABW5PK48</accession>
<dbReference type="RefSeq" id="WP_377606326.1">
    <property type="nucleotide sequence ID" value="NZ_JBHUME010000015.1"/>
</dbReference>
<dbReference type="Proteomes" id="UP001597541">
    <property type="component" value="Unassembled WGS sequence"/>
</dbReference>
<dbReference type="Pfam" id="PF02156">
    <property type="entry name" value="Glyco_hydro_26"/>
    <property type="match status" value="1"/>
</dbReference>
<evidence type="ECO:0000256" key="3">
    <source>
        <dbReference type="ARBA" id="ARBA00023295"/>
    </source>
</evidence>
<dbReference type="InterPro" id="IPR017853">
    <property type="entry name" value="GH"/>
</dbReference>
<evidence type="ECO:0000256" key="2">
    <source>
        <dbReference type="ARBA" id="ARBA00022801"/>
    </source>
</evidence>
<dbReference type="SUPFAM" id="SSF48452">
    <property type="entry name" value="TPR-like"/>
    <property type="match status" value="1"/>
</dbReference>
<feature type="signal peptide" evidence="5">
    <location>
        <begin position="1"/>
        <end position="22"/>
    </location>
</feature>
<organism evidence="7 8">
    <name type="scientific">Paenibacillus gansuensis</name>
    <dbReference type="NCBI Taxonomy" id="306542"/>
    <lineage>
        <taxon>Bacteria</taxon>
        <taxon>Bacillati</taxon>
        <taxon>Bacillota</taxon>
        <taxon>Bacilli</taxon>
        <taxon>Bacillales</taxon>
        <taxon>Paenibacillaceae</taxon>
        <taxon>Paenibacillus</taxon>
    </lineage>
</organism>
<gene>
    <name evidence="7" type="ORF">ACFSUF_21165</name>
</gene>
<comment type="caution">
    <text evidence="7">The sequence shown here is derived from an EMBL/GenBank/DDBJ whole genome shotgun (WGS) entry which is preliminary data.</text>
</comment>
<dbReference type="Gene3D" id="1.25.40.10">
    <property type="entry name" value="Tetratricopeptide repeat domain"/>
    <property type="match status" value="1"/>
</dbReference>
<evidence type="ECO:0000256" key="1">
    <source>
        <dbReference type="ARBA" id="ARBA00007754"/>
    </source>
</evidence>
<dbReference type="InterPro" id="IPR011990">
    <property type="entry name" value="TPR-like_helical_dom_sf"/>
</dbReference>
<dbReference type="PROSITE" id="PS51764">
    <property type="entry name" value="GH26"/>
    <property type="match status" value="1"/>
</dbReference>
<reference evidence="8" key="1">
    <citation type="journal article" date="2019" name="Int. J. Syst. Evol. Microbiol.">
        <title>The Global Catalogue of Microorganisms (GCM) 10K type strain sequencing project: providing services to taxonomists for standard genome sequencing and annotation.</title>
        <authorList>
            <consortium name="The Broad Institute Genomics Platform"/>
            <consortium name="The Broad Institute Genome Sequencing Center for Infectious Disease"/>
            <person name="Wu L."/>
            <person name="Ma J."/>
        </authorList>
    </citation>
    <scope>NUCLEOTIDE SEQUENCE [LARGE SCALE GENOMIC DNA]</scope>
    <source>
        <strain evidence="8">KCTC 3950</strain>
    </source>
</reference>
<keyword evidence="3 4" id="KW-0326">Glycosidase</keyword>
<dbReference type="PANTHER" id="PTHR40079:SF4">
    <property type="entry name" value="GH26 DOMAIN-CONTAINING PROTEIN-RELATED"/>
    <property type="match status" value="1"/>
</dbReference>
<evidence type="ECO:0000313" key="8">
    <source>
        <dbReference type="Proteomes" id="UP001597541"/>
    </source>
</evidence>
<dbReference type="Pfam" id="PF14938">
    <property type="entry name" value="SNAP"/>
    <property type="match status" value="1"/>
</dbReference>
<keyword evidence="5" id="KW-0732">Signal</keyword>
<evidence type="ECO:0000256" key="4">
    <source>
        <dbReference type="PROSITE-ProRule" id="PRU01100"/>
    </source>
</evidence>
<evidence type="ECO:0000259" key="6">
    <source>
        <dbReference type="PROSITE" id="PS51764"/>
    </source>
</evidence>
<sequence length="532" mass="59263">MKMNARKQLIAAVLAGTMVALASMMPAAVSAETVWDSYNQAVKLETKKDYTGAINKYKTAVPQFLAKKEYGNAGQMHRRIGENYVKLGNYDKAVENWDLESSYYAKVGRTQDSIAVKYKANRLRSSASLYYETAVEPSGGKLALLEPANGVLLGAYAEQDPAVHNPKNGKPFYTEQFPILTGKHHAGYLIYFTYGQPLSVIRTHIAKAKANGAALQIGLQPLKGIDEVKDDAYLHQFAKDLKEAGIPFFLRFANEMNGKWVPWYSTPKQYIEKFRIVADVVHQEAPDNVAMVYAPNPEPENTIQDYYPGDAYVDWVGISLYSIFNPKDDPLKLGEDRTSHLGKLDAVYKLFANRKPIMISEGAISYMYPEKMLDKSDWAVYKVHELYGTLPLLYPKIKANFWFDTNHDAARIKYYQLSANARLLQAYKDVIASPYYLGAVGDESSIAYRPMAVGSVPAAKLKVAGYVKTWAPVLSRVTYEINGRKVGEAQLPPWRTDIDFAAYAGKNVAVVVKAYGPSGSLVTTNTVKVTVQ</sequence>
<evidence type="ECO:0000313" key="7">
    <source>
        <dbReference type="EMBL" id="MFD2614929.1"/>
    </source>
</evidence>
<dbReference type="InterPro" id="IPR022790">
    <property type="entry name" value="GH26_dom"/>
</dbReference>
<evidence type="ECO:0000256" key="5">
    <source>
        <dbReference type="SAM" id="SignalP"/>
    </source>
</evidence>
<feature type="domain" description="GH26" evidence="6">
    <location>
        <begin position="124"/>
        <end position="427"/>
    </location>
</feature>
<keyword evidence="2 4" id="KW-0378">Hydrolase</keyword>